<evidence type="ECO:0000313" key="3">
    <source>
        <dbReference type="RefSeq" id="XP_016936285.4"/>
    </source>
</evidence>
<gene>
    <name evidence="3" type="primary">LOC108014634</name>
</gene>
<reference evidence="3" key="1">
    <citation type="submission" date="2025-08" db="UniProtKB">
        <authorList>
            <consortium name="RefSeq"/>
        </authorList>
    </citation>
    <scope>IDENTIFICATION</scope>
</reference>
<organism evidence="2 3">
    <name type="scientific">Drosophila suzukii</name>
    <name type="common">Spotted-wing drosophila fruit fly</name>
    <dbReference type="NCBI Taxonomy" id="28584"/>
    <lineage>
        <taxon>Eukaryota</taxon>
        <taxon>Metazoa</taxon>
        <taxon>Ecdysozoa</taxon>
        <taxon>Arthropoda</taxon>
        <taxon>Hexapoda</taxon>
        <taxon>Insecta</taxon>
        <taxon>Pterygota</taxon>
        <taxon>Neoptera</taxon>
        <taxon>Endopterygota</taxon>
        <taxon>Diptera</taxon>
        <taxon>Brachycera</taxon>
        <taxon>Muscomorpha</taxon>
        <taxon>Ephydroidea</taxon>
        <taxon>Drosophilidae</taxon>
        <taxon>Drosophila</taxon>
        <taxon>Sophophora</taxon>
    </lineage>
</organism>
<evidence type="ECO:0000259" key="1">
    <source>
        <dbReference type="PROSITE" id="PS50835"/>
    </source>
</evidence>
<dbReference type="GeneID" id="108014634"/>
<dbReference type="InterPro" id="IPR015943">
    <property type="entry name" value="WD40/YVTN_repeat-like_dom_sf"/>
</dbReference>
<keyword evidence="2" id="KW-1185">Reference proteome</keyword>
<dbReference type="AlphaFoldDB" id="A0AB39ZIM1"/>
<sequence>MDVLSHYSSPVVEFPATQPLEKQYALVDNCTGTDPPPPSKDATTGTQEKLHVATQTEQRLVSSKDVEYDERALAKWLRQICPMIERELMNPTPLMEDLAMIQCRLEEELQVFTYQKLAMGGVENSQGLAIWLCVHTNNAPALVATTVAPHDDWCEHVDQQLKLFVPQRMSNGNLVIYAEAKTLPLKSCLRSLCTNPFNKNMFAGSTMDGELFVWLYEQARGADSSIDIKQLYGVSSTQGAAIALDWPREQLLMACYANGSVRQWDLSRKMTLNWEYSLPATVTSEPTALVALGVDDFVLGTNDGGVYRCWSTGRQAAATKQIQLLALRRHRFMVSTLLRTEMEGKQFVLSCDLSGQAFYHDMRLVDEDMAQLIVQIPLPFKNVIACSRDGNIIYCPGNDGALEYYRVSDGAHAHVRGGLRGKGSLIKSSDNGRWLITGLYGDEFQIFYVEY</sequence>
<dbReference type="SUPFAM" id="SSF50978">
    <property type="entry name" value="WD40 repeat-like"/>
    <property type="match status" value="1"/>
</dbReference>
<dbReference type="InterPro" id="IPR036322">
    <property type="entry name" value="WD40_repeat_dom_sf"/>
</dbReference>
<dbReference type="InterPro" id="IPR007110">
    <property type="entry name" value="Ig-like_dom"/>
</dbReference>
<dbReference type="Proteomes" id="UP001652628">
    <property type="component" value="Chromosome 3"/>
</dbReference>
<name>A0AB39ZIM1_DROSZ</name>
<evidence type="ECO:0000313" key="2">
    <source>
        <dbReference type="Proteomes" id="UP001652628"/>
    </source>
</evidence>
<dbReference type="Gene3D" id="2.130.10.10">
    <property type="entry name" value="YVTN repeat-like/Quinoprotein amine dehydrogenase"/>
    <property type="match status" value="1"/>
</dbReference>
<proteinExistence type="predicted"/>
<feature type="domain" description="Ig-like" evidence="1">
    <location>
        <begin position="249"/>
        <end position="325"/>
    </location>
</feature>
<dbReference type="RefSeq" id="XP_016936285.4">
    <property type="nucleotide sequence ID" value="XM_017080796.4"/>
</dbReference>
<accession>A0AB39ZIM1</accession>
<dbReference type="PROSITE" id="PS50835">
    <property type="entry name" value="IG_LIKE"/>
    <property type="match status" value="1"/>
</dbReference>
<protein>
    <recommendedName>
        <fullName evidence="1">Ig-like domain-containing protein</fullName>
    </recommendedName>
</protein>